<organism evidence="1 2">
    <name type="scientific">Mycobacterium tuberculosis</name>
    <dbReference type="NCBI Taxonomy" id="1773"/>
    <lineage>
        <taxon>Bacteria</taxon>
        <taxon>Bacillati</taxon>
        <taxon>Actinomycetota</taxon>
        <taxon>Actinomycetes</taxon>
        <taxon>Mycobacteriales</taxon>
        <taxon>Mycobacteriaceae</taxon>
        <taxon>Mycobacterium</taxon>
        <taxon>Mycobacterium tuberculosis complex</taxon>
    </lineage>
</organism>
<comment type="caution">
    <text evidence="1">The sequence shown here is derived from an EMBL/GenBank/DDBJ whole genome shotgun (WGS) entry which is preliminary data.</text>
</comment>
<dbReference type="Proteomes" id="UP000039021">
    <property type="component" value="Unassembled WGS sequence"/>
</dbReference>
<gene>
    <name evidence="1" type="ORF">ERS007739_05254</name>
</gene>
<reference evidence="2" key="1">
    <citation type="submission" date="2015-03" db="EMBL/GenBank/DDBJ databases">
        <authorList>
            <consortium name="Pathogen Informatics"/>
        </authorList>
    </citation>
    <scope>NUCLEOTIDE SEQUENCE [LARGE SCALE GENOMIC DNA]</scope>
    <source>
        <strain evidence="2">N09902308</strain>
    </source>
</reference>
<evidence type="ECO:0000313" key="1">
    <source>
        <dbReference type="EMBL" id="CPB45333.1"/>
    </source>
</evidence>
<name>A0A916LHV0_MYCTX</name>
<evidence type="ECO:0000313" key="2">
    <source>
        <dbReference type="Proteomes" id="UP000039021"/>
    </source>
</evidence>
<proteinExistence type="predicted"/>
<sequence>MQLLLVARREFVKPLRLVVVPLAQLFGWCDVFAPDAHPLVILADSVRPDAIDQDTLAVVGIDVFIDAGHPHPCLAHHCASV</sequence>
<protein>
    <submittedName>
        <fullName evidence="1">Uncharacterized protein</fullName>
    </submittedName>
</protein>
<accession>A0A916LHV0</accession>
<dbReference type="EMBL" id="CSBK01003994">
    <property type="protein sequence ID" value="CPB45333.1"/>
    <property type="molecule type" value="Genomic_DNA"/>
</dbReference>
<dbReference type="AlphaFoldDB" id="A0A916LHV0"/>